<dbReference type="PANTHER" id="PTHR11743:SF70">
    <property type="entry name" value="GH26960P-RELATED"/>
    <property type="match status" value="1"/>
</dbReference>
<dbReference type="Pfam" id="PF01459">
    <property type="entry name" value="Porin_3"/>
    <property type="match status" value="1"/>
</dbReference>
<sequence>MDCKKMGLTFTEKWSSSNAIDIKAVAKNVGTDGVKVTVKGKFDEGAKAPISGSVDASFANDLVAGSLEIKADSGAQYCASEVNGNVSLGQSGFVGGVKGGYSLANGAKPVDVKLGYATNDFQATFLLNKNFTEFGVNYHQAVNDKLAVAAQIDLKDAPKKDAAAAAGASSVPKIEVGAVYKCCKGTTYRVKVDSDGNLGTVYGQDISDNISVAFAFGLDLGQALNSGAAGKAGFSLNFNA</sequence>
<dbReference type="RefSeq" id="XP_013757719.1">
    <property type="nucleotide sequence ID" value="XM_013902265.1"/>
</dbReference>
<dbReference type="AlphaFoldDB" id="A0A0L0DBA9"/>
<evidence type="ECO:0000313" key="2">
    <source>
        <dbReference type="Proteomes" id="UP000054408"/>
    </source>
</evidence>
<gene>
    <name evidence="1" type="ORF">AMSG_05653</name>
</gene>
<dbReference type="PANTHER" id="PTHR11743">
    <property type="entry name" value="VOLTAGE-DEPENDENT ANION-SELECTIVE CHANNEL"/>
    <property type="match status" value="1"/>
</dbReference>
<reference evidence="1 2" key="1">
    <citation type="submission" date="2010-05" db="EMBL/GenBank/DDBJ databases">
        <title>The Genome Sequence of Thecamonas trahens ATCC 50062.</title>
        <authorList>
            <consortium name="The Broad Institute Genome Sequencing Platform"/>
            <person name="Russ C."/>
            <person name="Cuomo C."/>
            <person name="Shea T."/>
            <person name="Young S.K."/>
            <person name="Zeng Q."/>
            <person name="Koehrsen M."/>
            <person name="Haas B."/>
            <person name="Borodovsky M."/>
            <person name="Guigo R."/>
            <person name="Alvarado L."/>
            <person name="Berlin A."/>
            <person name="Bochicchio J."/>
            <person name="Borenstein D."/>
            <person name="Chapman S."/>
            <person name="Chen Z."/>
            <person name="Freedman E."/>
            <person name="Gellesch M."/>
            <person name="Goldberg J."/>
            <person name="Griggs A."/>
            <person name="Gujja S."/>
            <person name="Heilman E."/>
            <person name="Heiman D."/>
            <person name="Hepburn T."/>
            <person name="Howarth C."/>
            <person name="Jen D."/>
            <person name="Larson L."/>
            <person name="Mehta T."/>
            <person name="Park D."/>
            <person name="Pearson M."/>
            <person name="Roberts A."/>
            <person name="Saif S."/>
            <person name="Shenoy N."/>
            <person name="Sisk P."/>
            <person name="Stolte C."/>
            <person name="Sykes S."/>
            <person name="Thomson T."/>
            <person name="Walk T."/>
            <person name="White J."/>
            <person name="Yandava C."/>
            <person name="Burger G."/>
            <person name="Gray M.W."/>
            <person name="Holland P.W.H."/>
            <person name="King N."/>
            <person name="Lang F.B.F."/>
            <person name="Roger A.J."/>
            <person name="Ruiz-Trillo I."/>
            <person name="Lander E."/>
            <person name="Nusbaum C."/>
        </authorList>
    </citation>
    <scope>NUCLEOTIDE SEQUENCE [LARGE SCALE GENOMIC DNA]</scope>
    <source>
        <strain evidence="1 2">ATCC 50062</strain>
    </source>
</reference>
<protein>
    <submittedName>
        <fullName evidence="1">Voltage-dependent anion-selective channel</fullName>
    </submittedName>
</protein>
<dbReference type="InterPro" id="IPR001925">
    <property type="entry name" value="Porin_Euk"/>
</dbReference>
<dbReference type="GO" id="GO:0005741">
    <property type="term" value="C:mitochondrial outer membrane"/>
    <property type="evidence" value="ECO:0007669"/>
    <property type="project" value="InterPro"/>
</dbReference>
<dbReference type="STRING" id="461836.A0A0L0DBA9"/>
<accession>A0A0L0DBA9</accession>
<dbReference type="Proteomes" id="UP000054408">
    <property type="component" value="Unassembled WGS sequence"/>
</dbReference>
<dbReference type="InterPro" id="IPR027246">
    <property type="entry name" value="Porin_Euk/Tom40"/>
</dbReference>
<dbReference type="GeneID" id="25565019"/>
<dbReference type="EMBL" id="GL349456">
    <property type="protein sequence ID" value="KNC49612.1"/>
    <property type="molecule type" value="Genomic_DNA"/>
</dbReference>
<organism evidence="1 2">
    <name type="scientific">Thecamonas trahens ATCC 50062</name>
    <dbReference type="NCBI Taxonomy" id="461836"/>
    <lineage>
        <taxon>Eukaryota</taxon>
        <taxon>Apusozoa</taxon>
        <taxon>Apusomonadida</taxon>
        <taxon>Apusomonadidae</taxon>
        <taxon>Thecamonas</taxon>
    </lineage>
</organism>
<proteinExistence type="predicted"/>
<dbReference type="InterPro" id="IPR023614">
    <property type="entry name" value="Porin_dom_sf"/>
</dbReference>
<name>A0A0L0DBA9_THETB</name>
<evidence type="ECO:0000313" key="1">
    <source>
        <dbReference type="EMBL" id="KNC49612.1"/>
    </source>
</evidence>
<dbReference type="GO" id="GO:0008308">
    <property type="term" value="F:voltage-gated monoatomic anion channel activity"/>
    <property type="evidence" value="ECO:0007669"/>
    <property type="project" value="InterPro"/>
</dbReference>
<keyword evidence="2" id="KW-1185">Reference proteome</keyword>
<dbReference type="eggNOG" id="KOG3126">
    <property type="taxonomic scope" value="Eukaryota"/>
</dbReference>
<dbReference type="Gene3D" id="2.40.160.10">
    <property type="entry name" value="Porin"/>
    <property type="match status" value="1"/>
</dbReference>